<dbReference type="SUPFAM" id="SSF103473">
    <property type="entry name" value="MFS general substrate transporter"/>
    <property type="match status" value="1"/>
</dbReference>
<dbReference type="EMBL" id="BBMS01000039">
    <property type="protein sequence ID" value="GAL28192.1"/>
    <property type="molecule type" value="Genomic_DNA"/>
</dbReference>
<dbReference type="PANTHER" id="PTHR11328">
    <property type="entry name" value="MAJOR FACILITATOR SUPERFAMILY DOMAIN-CONTAINING PROTEIN"/>
    <property type="match status" value="1"/>
</dbReference>
<evidence type="ECO:0000256" key="2">
    <source>
        <dbReference type="SAM" id="Phobius"/>
    </source>
</evidence>
<evidence type="ECO:0000313" key="4">
    <source>
        <dbReference type="Proteomes" id="UP000029223"/>
    </source>
</evidence>
<keyword evidence="2" id="KW-0812">Transmembrane</keyword>
<keyword evidence="2" id="KW-1133">Transmembrane helix</keyword>
<feature type="transmembrane region" description="Helical" evidence="2">
    <location>
        <begin position="375"/>
        <end position="399"/>
    </location>
</feature>
<dbReference type="InterPro" id="IPR036259">
    <property type="entry name" value="MFS_trans_sf"/>
</dbReference>
<feature type="transmembrane region" description="Helical" evidence="2">
    <location>
        <begin position="162"/>
        <end position="183"/>
    </location>
</feature>
<dbReference type="Pfam" id="PF13347">
    <property type="entry name" value="MFS_2"/>
    <property type="match status" value="1"/>
</dbReference>
<dbReference type="CDD" id="cd17332">
    <property type="entry name" value="MFS_MelB_like"/>
    <property type="match status" value="1"/>
</dbReference>
<dbReference type="InterPro" id="IPR001927">
    <property type="entry name" value="Na/Gal_symport"/>
</dbReference>
<evidence type="ECO:0000256" key="1">
    <source>
        <dbReference type="ARBA" id="ARBA00009617"/>
    </source>
</evidence>
<evidence type="ECO:0000313" key="3">
    <source>
        <dbReference type="EMBL" id="GAL28192.1"/>
    </source>
</evidence>
<comment type="similarity">
    <text evidence="1">Belongs to the sodium:galactoside symporter (TC 2.A.2) family.</text>
</comment>
<feature type="transmembrane region" description="Helical" evidence="2">
    <location>
        <begin position="243"/>
        <end position="259"/>
    </location>
</feature>
<sequence length="461" mass="50956">MEQAISVARESTNGSGKLSMTEKVGYSLGDMLVTLCTCQYDSLGYFYTIFMLDAATVASIFLVVRIFDAINDPLIGYFVDRTQSRWGQCRPWILFVCVPYAISSVLVFSVPDLGETAKEIYAYATYAALMLLFTMTNIPYGALTAKMTSDPVERESLNSMRFMFATGGGLVITSVTLPLAEWISDDPAIGYKYAMTIMAAIAVVMFVITFLTTKERVVEAREESDEKKDIKESLKLLWKNKEFVLLTITTFVMVSSQVAKGTVQMFYINDYAVDGAKYVTYFLSAWMVGGMIGAKLASKVLEFMDKKKAWIMLQIVSAVLSLMALVIGNENMVLIVGLSFFVGFANQMIAPIWFTYCSDTQDYSELKFGKRQDGLALSFVIFALKMGLSVGGAIAMWSLSLYGYESGGVEQTAEAIDGVLTTFSVVPAIGFLITAFFISKISLDSKTISRNSKELESLRAR</sequence>
<feature type="transmembrane region" description="Helical" evidence="2">
    <location>
        <begin position="45"/>
        <end position="68"/>
    </location>
</feature>
<organism evidence="3 4">
    <name type="scientific">Vibrio variabilis</name>
    <dbReference type="NCBI Taxonomy" id="990271"/>
    <lineage>
        <taxon>Bacteria</taxon>
        <taxon>Pseudomonadati</taxon>
        <taxon>Pseudomonadota</taxon>
        <taxon>Gammaproteobacteria</taxon>
        <taxon>Vibrionales</taxon>
        <taxon>Vibrionaceae</taxon>
        <taxon>Vibrio</taxon>
    </lineage>
</organism>
<feature type="transmembrane region" description="Helical" evidence="2">
    <location>
        <begin position="419"/>
        <end position="443"/>
    </location>
</feature>
<dbReference type="InterPro" id="IPR039672">
    <property type="entry name" value="MFS_2"/>
</dbReference>
<keyword evidence="4" id="KW-1185">Reference proteome</keyword>
<feature type="transmembrane region" description="Helical" evidence="2">
    <location>
        <begin position="189"/>
        <end position="211"/>
    </location>
</feature>
<feature type="transmembrane region" description="Helical" evidence="2">
    <location>
        <begin position="89"/>
        <end position="108"/>
    </location>
</feature>
<feature type="transmembrane region" description="Helical" evidence="2">
    <location>
        <begin position="120"/>
        <end position="142"/>
    </location>
</feature>
<comment type="caution">
    <text evidence="3">The sequence shown here is derived from an EMBL/GenBank/DDBJ whole genome shotgun (WGS) entry which is preliminary data.</text>
</comment>
<proteinExistence type="inferred from homology"/>
<feature type="transmembrane region" description="Helical" evidence="2">
    <location>
        <begin position="333"/>
        <end position="354"/>
    </location>
</feature>
<accession>A0ABQ0JHG0</accession>
<dbReference type="Proteomes" id="UP000029223">
    <property type="component" value="Unassembled WGS sequence"/>
</dbReference>
<feature type="transmembrane region" description="Helical" evidence="2">
    <location>
        <begin position="279"/>
        <end position="297"/>
    </location>
</feature>
<dbReference type="PANTHER" id="PTHR11328:SF24">
    <property type="entry name" value="MAJOR FACILITATOR SUPERFAMILY (MFS) PROFILE DOMAIN-CONTAINING PROTEIN"/>
    <property type="match status" value="1"/>
</dbReference>
<protein>
    <submittedName>
        <fullName evidence="3">Predicted beta-glucoside transporter</fullName>
    </submittedName>
</protein>
<dbReference type="NCBIfam" id="TIGR00792">
    <property type="entry name" value="gph"/>
    <property type="match status" value="1"/>
</dbReference>
<reference evidence="4" key="2">
    <citation type="submission" date="2014-09" db="EMBL/GenBank/DDBJ databases">
        <authorList>
            <consortium name="NBRP consortium"/>
            <person name="Sawabe T."/>
            <person name="Meirelles P."/>
            <person name="Nakanishi M."/>
            <person name="Sayaka M."/>
            <person name="Hattori M."/>
            <person name="Ohkuma M."/>
        </authorList>
    </citation>
    <scope>NUCLEOTIDE SEQUENCE [LARGE SCALE GENOMIC DNA]</scope>
    <source>
        <strain evidence="4">JCM 19239</strain>
    </source>
</reference>
<keyword evidence="2" id="KW-0472">Membrane</keyword>
<reference evidence="4" key="1">
    <citation type="submission" date="2014-09" db="EMBL/GenBank/DDBJ databases">
        <title>Vibrio variabilis JCM 19239. (C206) whole genome shotgun sequence.</title>
        <authorList>
            <person name="Sawabe T."/>
            <person name="Meirelles P."/>
            <person name="Nakanishi M."/>
            <person name="Sayaka M."/>
            <person name="Hattori M."/>
            <person name="Ohkuma M."/>
        </authorList>
    </citation>
    <scope>NUCLEOTIDE SEQUENCE [LARGE SCALE GENOMIC DNA]</scope>
    <source>
        <strain evidence="4">JCM 19239</strain>
    </source>
</reference>
<gene>
    <name evidence="3" type="ORF">JCM19239_5452</name>
</gene>
<feature type="transmembrane region" description="Helical" evidence="2">
    <location>
        <begin position="309"/>
        <end position="327"/>
    </location>
</feature>
<dbReference type="Gene3D" id="1.20.1250.20">
    <property type="entry name" value="MFS general substrate transporter like domains"/>
    <property type="match status" value="1"/>
</dbReference>
<name>A0ABQ0JHG0_9VIBR</name>